<dbReference type="GO" id="GO:0016491">
    <property type="term" value="F:oxidoreductase activity"/>
    <property type="evidence" value="ECO:0007669"/>
    <property type="project" value="UniProtKB-KW"/>
</dbReference>
<evidence type="ECO:0000256" key="6">
    <source>
        <dbReference type="ARBA" id="ARBA00022827"/>
    </source>
</evidence>
<dbReference type="GO" id="GO:0051536">
    <property type="term" value="F:iron-sulfur cluster binding"/>
    <property type="evidence" value="ECO:0007669"/>
    <property type="project" value="UniProtKB-KW"/>
</dbReference>
<feature type="domain" description="FAD/NAD(P)-binding" evidence="11">
    <location>
        <begin position="38"/>
        <end position="272"/>
    </location>
</feature>
<dbReference type="Pfam" id="PF07992">
    <property type="entry name" value="Pyr_redox_2"/>
    <property type="match status" value="1"/>
</dbReference>
<evidence type="ECO:0000256" key="1">
    <source>
        <dbReference type="ARBA" id="ARBA00001929"/>
    </source>
</evidence>
<comment type="caution">
    <text evidence="12">The sequence shown here is derived from an EMBL/GenBank/DDBJ whole genome shotgun (WGS) entry which is preliminary data.</text>
</comment>
<evidence type="ECO:0000256" key="3">
    <source>
        <dbReference type="ARBA" id="ARBA00022617"/>
    </source>
</evidence>
<dbReference type="Proteomes" id="UP000030816">
    <property type="component" value="Unassembled WGS sequence"/>
</dbReference>
<keyword evidence="5" id="KW-0479">Metal-binding</keyword>
<name>A0A0B2WZS2_METAS</name>
<dbReference type="InterPro" id="IPR016156">
    <property type="entry name" value="FAD/NAD-linked_Rdtase_dimer_sf"/>
</dbReference>
<dbReference type="InterPro" id="IPR023753">
    <property type="entry name" value="FAD/NAD-binding_dom"/>
</dbReference>
<keyword evidence="9" id="KW-0411">Iron-sulfur</keyword>
<feature type="compositionally biased region" description="Polar residues" evidence="10">
    <location>
        <begin position="414"/>
        <end position="423"/>
    </location>
</feature>
<dbReference type="HOGENOM" id="CLU_649044_0_0_1"/>
<dbReference type="InterPro" id="IPR036188">
    <property type="entry name" value="FAD/NAD-bd_sf"/>
</dbReference>
<evidence type="ECO:0000256" key="8">
    <source>
        <dbReference type="ARBA" id="ARBA00023004"/>
    </source>
</evidence>
<dbReference type="PANTHER" id="PTHR43809:SF1">
    <property type="entry name" value="NITRITE REDUCTASE (NADH) LARGE SUBUNIT"/>
    <property type="match status" value="1"/>
</dbReference>
<evidence type="ECO:0000259" key="11">
    <source>
        <dbReference type="Pfam" id="PF07992"/>
    </source>
</evidence>
<keyword evidence="13" id="KW-1185">Reference proteome</keyword>
<evidence type="ECO:0000256" key="2">
    <source>
        <dbReference type="ARBA" id="ARBA00005096"/>
    </source>
</evidence>
<keyword evidence="3" id="KW-0349">Heme</keyword>
<sequence length="423" mass="45713">MGKKRAVVVGLGMAPPPLSGAVLTKVAREKLLKYDAHERQYIVTVLGEESHVAYNRVGLTSSLRAPPSRKPYDEASASLGYHIDTKVTYINSASKTVTCENGDIVPYDILVLATGSQASLPRHTPGWDAEGVFVYRTIDDLVSLIGFSAGRKGSTGCVVGVGLLGLEAAKAMMDLESFSSVKLIERNGWVLSRQLDQEAGAMAVQQVRHLGLDVMLSKRVREIKVDDANHVAGVVFEDGQELLCSTVCFAIGIAPRDELARVSGFDYVRRGGGIATVGLLDAGRDEKAEVFAFNLTQAKLHAPRVFKRPDLSTKLKFLGVNVASFGDFFADRDGPAQEINPFQNIYKKYIFTSDGEYLLGGMMVGDTNDYIKVVPMVKNIKELHVPPSQPSSAPKRTATATTATTCPKTHRSVPATTSPKPTL</sequence>
<gene>
    <name evidence="12" type="ORF">MAM_00753</name>
</gene>
<dbReference type="Gene3D" id="3.50.50.60">
    <property type="entry name" value="FAD/NAD(P)-binding domain"/>
    <property type="match status" value="2"/>
</dbReference>
<dbReference type="GeneID" id="63735208"/>
<evidence type="ECO:0000256" key="7">
    <source>
        <dbReference type="ARBA" id="ARBA00023002"/>
    </source>
</evidence>
<evidence type="ECO:0000313" key="12">
    <source>
        <dbReference type="EMBL" id="KHO01752.1"/>
    </source>
</evidence>
<dbReference type="OrthoDB" id="432169at2759"/>
<evidence type="ECO:0000256" key="4">
    <source>
        <dbReference type="ARBA" id="ARBA00022630"/>
    </source>
</evidence>
<keyword evidence="8" id="KW-0408">Iron</keyword>
<keyword evidence="4" id="KW-0285">Flavoprotein</keyword>
<reference evidence="12 13" key="1">
    <citation type="journal article" date="2014" name="Proc. Natl. Acad. Sci. U.S.A.">
        <title>Trajectory and genomic determinants of fungal-pathogen speciation and host adaptation.</title>
        <authorList>
            <person name="Hu X."/>
            <person name="Xiao G."/>
            <person name="Zheng P."/>
            <person name="Shang Y."/>
            <person name="Su Y."/>
            <person name="Zhang X."/>
            <person name="Liu X."/>
            <person name="Zhan S."/>
            <person name="St Leger R.J."/>
            <person name="Wang C."/>
        </authorList>
    </citation>
    <scope>NUCLEOTIDE SEQUENCE [LARGE SCALE GENOMIC DNA]</scope>
    <source>
        <strain evidence="12 13">ARSEF 1941</strain>
    </source>
</reference>
<keyword evidence="6" id="KW-0274">FAD</keyword>
<dbReference type="EMBL" id="AZHE01000001">
    <property type="protein sequence ID" value="KHO01752.1"/>
    <property type="molecule type" value="Genomic_DNA"/>
</dbReference>
<organism evidence="12 13">
    <name type="scientific">Metarhizium album (strain ARSEF 1941)</name>
    <dbReference type="NCBI Taxonomy" id="1081103"/>
    <lineage>
        <taxon>Eukaryota</taxon>
        <taxon>Fungi</taxon>
        <taxon>Dikarya</taxon>
        <taxon>Ascomycota</taxon>
        <taxon>Pezizomycotina</taxon>
        <taxon>Sordariomycetes</taxon>
        <taxon>Hypocreomycetidae</taxon>
        <taxon>Hypocreales</taxon>
        <taxon>Clavicipitaceae</taxon>
        <taxon>Metarhizium</taxon>
    </lineage>
</organism>
<dbReference type="RefSeq" id="XP_040682817.1">
    <property type="nucleotide sequence ID" value="XM_040819552.1"/>
</dbReference>
<dbReference type="InterPro" id="IPR052034">
    <property type="entry name" value="NasD-like"/>
</dbReference>
<dbReference type="GO" id="GO:0046872">
    <property type="term" value="F:metal ion binding"/>
    <property type="evidence" value="ECO:0007669"/>
    <property type="project" value="UniProtKB-KW"/>
</dbReference>
<evidence type="ECO:0000256" key="10">
    <source>
        <dbReference type="SAM" id="MobiDB-lite"/>
    </source>
</evidence>
<dbReference type="PANTHER" id="PTHR43809">
    <property type="entry name" value="NITRITE REDUCTASE (NADH) LARGE SUBUNIT"/>
    <property type="match status" value="1"/>
</dbReference>
<feature type="region of interest" description="Disordered" evidence="10">
    <location>
        <begin position="384"/>
        <end position="423"/>
    </location>
</feature>
<keyword evidence="7" id="KW-0560">Oxidoreductase</keyword>
<proteinExistence type="predicted"/>
<evidence type="ECO:0000313" key="13">
    <source>
        <dbReference type="Proteomes" id="UP000030816"/>
    </source>
</evidence>
<dbReference type="SUPFAM" id="SSF51905">
    <property type="entry name" value="FAD/NAD(P)-binding domain"/>
    <property type="match status" value="2"/>
</dbReference>
<evidence type="ECO:0000256" key="9">
    <source>
        <dbReference type="ARBA" id="ARBA00023014"/>
    </source>
</evidence>
<dbReference type="AlphaFoldDB" id="A0A0B2WZS2"/>
<accession>A0A0B2WZS2</accession>
<comment type="cofactor">
    <cofactor evidence="1">
        <name>siroheme</name>
        <dbReference type="ChEBI" id="CHEBI:60052"/>
    </cofactor>
</comment>
<dbReference type="Gene3D" id="3.30.390.30">
    <property type="match status" value="1"/>
</dbReference>
<comment type="pathway">
    <text evidence="2">Nitrogen metabolism; nitrate reduction (assimilation).</text>
</comment>
<evidence type="ECO:0000256" key="5">
    <source>
        <dbReference type="ARBA" id="ARBA00022723"/>
    </source>
</evidence>
<protein>
    <submittedName>
        <fullName evidence="12">Nitrite reductase</fullName>
    </submittedName>
</protein>
<dbReference type="STRING" id="1081103.A0A0B2WZS2"/>